<organism evidence="2">
    <name type="scientific">Tanacetum cinerariifolium</name>
    <name type="common">Dalmatian daisy</name>
    <name type="synonym">Chrysanthemum cinerariifolium</name>
    <dbReference type="NCBI Taxonomy" id="118510"/>
    <lineage>
        <taxon>Eukaryota</taxon>
        <taxon>Viridiplantae</taxon>
        <taxon>Streptophyta</taxon>
        <taxon>Embryophyta</taxon>
        <taxon>Tracheophyta</taxon>
        <taxon>Spermatophyta</taxon>
        <taxon>Magnoliopsida</taxon>
        <taxon>eudicotyledons</taxon>
        <taxon>Gunneridae</taxon>
        <taxon>Pentapetalae</taxon>
        <taxon>asterids</taxon>
        <taxon>campanulids</taxon>
        <taxon>Asterales</taxon>
        <taxon>Asteraceae</taxon>
        <taxon>Asteroideae</taxon>
        <taxon>Anthemideae</taxon>
        <taxon>Anthemidinae</taxon>
        <taxon>Tanacetum</taxon>
    </lineage>
</organism>
<dbReference type="AlphaFoldDB" id="A0A699R205"/>
<reference evidence="2" key="1">
    <citation type="journal article" date="2019" name="Sci. Rep.">
        <title>Draft genome of Tanacetum cinerariifolium, the natural source of mosquito coil.</title>
        <authorList>
            <person name="Yamashiro T."/>
            <person name="Shiraishi A."/>
            <person name="Satake H."/>
            <person name="Nakayama K."/>
        </authorList>
    </citation>
    <scope>NUCLEOTIDE SEQUENCE</scope>
</reference>
<evidence type="ECO:0000313" key="2">
    <source>
        <dbReference type="EMBL" id="GFC79635.1"/>
    </source>
</evidence>
<dbReference type="EMBL" id="BKCJ011071319">
    <property type="protein sequence ID" value="GFC79635.1"/>
    <property type="molecule type" value="Genomic_DNA"/>
</dbReference>
<accession>A0A699R205</accession>
<feature type="region of interest" description="Disordered" evidence="1">
    <location>
        <begin position="1"/>
        <end position="22"/>
    </location>
</feature>
<proteinExistence type="predicted"/>
<gene>
    <name evidence="2" type="ORF">Tci_851605</name>
</gene>
<name>A0A699R205_TANCI</name>
<feature type="non-terminal residue" evidence="2">
    <location>
        <position position="1"/>
    </location>
</feature>
<protein>
    <submittedName>
        <fullName evidence="2">Uncharacterized protein</fullName>
    </submittedName>
</protein>
<evidence type="ECO:0000256" key="1">
    <source>
        <dbReference type="SAM" id="MobiDB-lite"/>
    </source>
</evidence>
<feature type="region of interest" description="Disordered" evidence="1">
    <location>
        <begin position="90"/>
        <end position="113"/>
    </location>
</feature>
<sequence>DEEPTQSGPEPELEHQEATQPLPIVEGKAKAIVTEAQAAKRRSTTDQFIFQRRTLAIKVSSSGPFAQAQDDTSANIVCDSLSPANVEIGAASDKTNSGGDTEILQIDEEQGTDVDDQVNLKEKMDKLDQGQAGSDPVELLSLDLHLSM</sequence>
<comment type="caution">
    <text evidence="2">The sequence shown here is derived from an EMBL/GenBank/DDBJ whole genome shotgun (WGS) entry which is preliminary data.</text>
</comment>